<gene>
    <name evidence="3" type="ORF">DFP98_117110</name>
</gene>
<dbReference type="AlphaFoldDB" id="A0A3D9JM76"/>
<dbReference type="PROSITE" id="PS51257">
    <property type="entry name" value="PROKAR_LIPOPROTEIN"/>
    <property type="match status" value="1"/>
</dbReference>
<feature type="region of interest" description="Disordered" evidence="1">
    <location>
        <begin position="27"/>
        <end position="59"/>
    </location>
</feature>
<dbReference type="PANTHER" id="PTHR43649">
    <property type="entry name" value="ARABINOSE-BINDING PROTEIN-RELATED"/>
    <property type="match status" value="1"/>
</dbReference>
<evidence type="ECO:0000313" key="4">
    <source>
        <dbReference type="Proteomes" id="UP000256977"/>
    </source>
</evidence>
<organism evidence="3 4">
    <name type="scientific">Cohnella phaseoli</name>
    <dbReference type="NCBI Taxonomy" id="456490"/>
    <lineage>
        <taxon>Bacteria</taxon>
        <taxon>Bacillati</taxon>
        <taxon>Bacillota</taxon>
        <taxon>Bacilli</taxon>
        <taxon>Bacillales</taxon>
        <taxon>Paenibacillaceae</taxon>
        <taxon>Cohnella</taxon>
    </lineage>
</organism>
<dbReference type="RefSeq" id="WP_116062560.1">
    <property type="nucleotide sequence ID" value="NZ_QRDZ01000017.1"/>
</dbReference>
<dbReference type="EMBL" id="QRDZ01000017">
    <property type="protein sequence ID" value="RED75138.1"/>
    <property type="molecule type" value="Genomic_DNA"/>
</dbReference>
<dbReference type="Pfam" id="PF01547">
    <property type="entry name" value="SBP_bac_1"/>
    <property type="match status" value="1"/>
</dbReference>
<feature type="compositionally biased region" description="Low complexity" evidence="1">
    <location>
        <begin position="32"/>
        <end position="48"/>
    </location>
</feature>
<feature type="signal peptide" evidence="2">
    <location>
        <begin position="1"/>
        <end position="20"/>
    </location>
</feature>
<proteinExistence type="predicted"/>
<reference evidence="3 4" key="1">
    <citation type="submission" date="2018-07" db="EMBL/GenBank/DDBJ databases">
        <title>Genomic Encyclopedia of Type Strains, Phase III (KMG-III): the genomes of soil and plant-associated and newly described type strains.</title>
        <authorList>
            <person name="Whitman W."/>
        </authorList>
    </citation>
    <scope>NUCLEOTIDE SEQUENCE [LARGE SCALE GENOMIC DNA]</scope>
    <source>
        <strain evidence="3 4">CECT 7287</strain>
    </source>
</reference>
<protein>
    <submittedName>
        <fullName evidence="3">ABC-type glycerol-3-phosphate transport system substrate-binding protein</fullName>
    </submittedName>
</protein>
<dbReference type="Proteomes" id="UP000256977">
    <property type="component" value="Unassembled WGS sequence"/>
</dbReference>
<sequence>MQKKALLSLIALLCVMLALAACGNGKSNDQNSTSSSSPAASEASSPSAQTDNSGGDNVATANDKEFTIRVGAWFLDDRPHEQALKKAVEDGYKKLYPNAKIQWDVTLGGAYFDKLKAQFASDSAPDVTFFQQTDWFKAGNFMDLSNEPWVARLTEAGKKEPTVTYQGKLYGVPMEGSPSPGVWYNTELFNELGLKPPTTVQEFMDVCEKIKAAGKTPIALGFKDVWTVQMFLVSWIQSYGFVNDPDFGKKVYEGQIKLDDPTIQAVYKNFQTMKEKGYFNKNALSIDWPASAQLFASGDAAMIMQGPWMPGANKDNIQKGGFKSFQIGYFPLMDDKGNVGMTLGNGAGLAINAKTKLVEESKALVNLMTTQDVIAPWLAGDGALPFFSDVQVAFDDPVMETVKSFVDKGVMSYAIQNVIPTSSMTALTDIVTKVVSGASFNPSDLKAAQDAFEKDKESVVLPY</sequence>
<dbReference type="Gene3D" id="3.40.190.10">
    <property type="entry name" value="Periplasmic binding protein-like II"/>
    <property type="match status" value="2"/>
</dbReference>
<dbReference type="InterPro" id="IPR006059">
    <property type="entry name" value="SBP"/>
</dbReference>
<evidence type="ECO:0000256" key="2">
    <source>
        <dbReference type="SAM" id="SignalP"/>
    </source>
</evidence>
<name>A0A3D9JM76_9BACL</name>
<dbReference type="PANTHER" id="PTHR43649:SF12">
    <property type="entry name" value="DIACETYLCHITOBIOSE BINDING PROTEIN DASA"/>
    <property type="match status" value="1"/>
</dbReference>
<evidence type="ECO:0000313" key="3">
    <source>
        <dbReference type="EMBL" id="RED75138.1"/>
    </source>
</evidence>
<dbReference type="InterPro" id="IPR050490">
    <property type="entry name" value="Bact_solute-bd_prot1"/>
</dbReference>
<keyword evidence="4" id="KW-1185">Reference proteome</keyword>
<keyword evidence="2" id="KW-0732">Signal</keyword>
<feature type="chain" id="PRO_5017537356" evidence="2">
    <location>
        <begin position="21"/>
        <end position="463"/>
    </location>
</feature>
<dbReference type="OrthoDB" id="2516337at2"/>
<accession>A0A3D9JM76</accession>
<comment type="caution">
    <text evidence="3">The sequence shown here is derived from an EMBL/GenBank/DDBJ whole genome shotgun (WGS) entry which is preliminary data.</text>
</comment>
<evidence type="ECO:0000256" key="1">
    <source>
        <dbReference type="SAM" id="MobiDB-lite"/>
    </source>
</evidence>
<dbReference type="SUPFAM" id="SSF53850">
    <property type="entry name" value="Periplasmic binding protein-like II"/>
    <property type="match status" value="1"/>
</dbReference>